<feature type="transmembrane region" description="Helical" evidence="6">
    <location>
        <begin position="174"/>
        <end position="197"/>
    </location>
</feature>
<feature type="transmembrane region" description="Helical" evidence="6">
    <location>
        <begin position="452"/>
        <end position="474"/>
    </location>
</feature>
<evidence type="ECO:0000256" key="4">
    <source>
        <dbReference type="ARBA" id="ARBA00022989"/>
    </source>
</evidence>
<reference evidence="8" key="1">
    <citation type="submission" date="2016-10" db="EMBL/GenBank/DDBJ databases">
        <authorList>
            <person name="Varghese N."/>
            <person name="Submissions S."/>
        </authorList>
    </citation>
    <scope>NUCLEOTIDE SEQUENCE [LARGE SCALE GENOMIC DNA]</scope>
    <source>
        <strain evidence="8">IBRC-M 10043</strain>
    </source>
</reference>
<dbReference type="Pfam" id="PF01943">
    <property type="entry name" value="Polysacc_synt"/>
    <property type="match status" value="1"/>
</dbReference>
<evidence type="ECO:0000256" key="1">
    <source>
        <dbReference type="ARBA" id="ARBA00004651"/>
    </source>
</evidence>
<dbReference type="OrthoDB" id="19148at2157"/>
<feature type="transmembrane region" description="Helical" evidence="6">
    <location>
        <begin position="83"/>
        <end position="107"/>
    </location>
</feature>
<dbReference type="GO" id="GO:0005886">
    <property type="term" value="C:plasma membrane"/>
    <property type="evidence" value="ECO:0007669"/>
    <property type="project" value="UniProtKB-SubCell"/>
</dbReference>
<feature type="transmembrane region" description="Helical" evidence="6">
    <location>
        <begin position="428"/>
        <end position="446"/>
    </location>
</feature>
<gene>
    <name evidence="7" type="ORF">SAMN05216388_102252</name>
</gene>
<feature type="transmembrane region" description="Helical" evidence="6">
    <location>
        <begin position="363"/>
        <end position="385"/>
    </location>
</feature>
<evidence type="ECO:0000256" key="3">
    <source>
        <dbReference type="ARBA" id="ARBA00022692"/>
    </source>
</evidence>
<organism evidence="7 8">
    <name type="scientific">Halorientalis persicus</name>
    <dbReference type="NCBI Taxonomy" id="1367881"/>
    <lineage>
        <taxon>Archaea</taxon>
        <taxon>Methanobacteriati</taxon>
        <taxon>Methanobacteriota</taxon>
        <taxon>Stenosarchaea group</taxon>
        <taxon>Halobacteria</taxon>
        <taxon>Halobacteriales</taxon>
        <taxon>Haloarculaceae</taxon>
        <taxon>Halorientalis</taxon>
    </lineage>
</organism>
<proteinExistence type="predicted"/>
<accession>A0A1H8TFV8</accession>
<feature type="transmembrane region" description="Helical" evidence="6">
    <location>
        <begin position="12"/>
        <end position="30"/>
    </location>
</feature>
<evidence type="ECO:0000256" key="2">
    <source>
        <dbReference type="ARBA" id="ARBA00022475"/>
    </source>
</evidence>
<dbReference type="Proteomes" id="UP000198775">
    <property type="component" value="Unassembled WGS sequence"/>
</dbReference>
<dbReference type="InterPro" id="IPR050833">
    <property type="entry name" value="Poly_Biosynth_Transport"/>
</dbReference>
<feature type="transmembrane region" description="Helical" evidence="6">
    <location>
        <begin position="330"/>
        <end position="351"/>
    </location>
</feature>
<keyword evidence="3 6" id="KW-0812">Transmembrane</keyword>
<dbReference type="EMBL" id="FOCX01000022">
    <property type="protein sequence ID" value="SEO89970.1"/>
    <property type="molecule type" value="Genomic_DNA"/>
</dbReference>
<protein>
    <submittedName>
        <fullName evidence="7">Membrane protein involved in the export of O-antigen and teichoic acid</fullName>
    </submittedName>
</protein>
<feature type="transmembrane region" description="Helical" evidence="6">
    <location>
        <begin position="299"/>
        <end position="318"/>
    </location>
</feature>
<feature type="transmembrane region" description="Helical" evidence="6">
    <location>
        <begin position="119"/>
        <end position="136"/>
    </location>
</feature>
<keyword evidence="5 6" id="KW-0472">Membrane</keyword>
<feature type="transmembrane region" description="Helical" evidence="6">
    <location>
        <begin position="218"/>
        <end position="238"/>
    </location>
</feature>
<keyword evidence="8" id="KW-1185">Reference proteome</keyword>
<dbReference type="InterPro" id="IPR002797">
    <property type="entry name" value="Polysacc_synth"/>
</dbReference>
<feature type="transmembrane region" description="Helical" evidence="6">
    <location>
        <begin position="391"/>
        <end position="416"/>
    </location>
</feature>
<keyword evidence="2" id="KW-1003">Cell membrane</keyword>
<dbReference type="PANTHER" id="PTHR30250:SF11">
    <property type="entry name" value="O-ANTIGEN TRANSPORTER-RELATED"/>
    <property type="match status" value="1"/>
</dbReference>
<dbReference type="RefSeq" id="WP_092662912.1">
    <property type="nucleotide sequence ID" value="NZ_FOCX01000022.1"/>
</dbReference>
<dbReference type="PANTHER" id="PTHR30250">
    <property type="entry name" value="PST FAMILY PREDICTED COLANIC ACID TRANSPORTER"/>
    <property type="match status" value="1"/>
</dbReference>
<name>A0A1H8TFV8_9EURY</name>
<comment type="subcellular location">
    <subcellularLocation>
        <location evidence="1">Cell membrane</location>
        <topology evidence="1">Multi-pass membrane protein</topology>
    </subcellularLocation>
</comment>
<evidence type="ECO:0000256" key="5">
    <source>
        <dbReference type="ARBA" id="ARBA00023136"/>
    </source>
</evidence>
<feature type="transmembrane region" description="Helical" evidence="6">
    <location>
        <begin position="258"/>
        <end position="278"/>
    </location>
</feature>
<feature type="transmembrane region" description="Helical" evidence="6">
    <location>
        <begin position="42"/>
        <end position="62"/>
    </location>
</feature>
<feature type="transmembrane region" description="Helical" evidence="6">
    <location>
        <begin position="148"/>
        <end position="168"/>
    </location>
</feature>
<evidence type="ECO:0000313" key="7">
    <source>
        <dbReference type="EMBL" id="SEO89970.1"/>
    </source>
</evidence>
<sequence length="499" mass="52694">MQRSLTSGFLSIVNAKLLMSLIGVATLPLIVRVLGPTGYGDYAFLLSTFSLLMILVSSGVTEGVQKFVAEDRTDAWRERIVGFYLRLALLLAVLGSLAVAGVTWSGLVSRLLAPRFETYFYLLAGLVLTAQLRSFTRRALLGLGLEPYSESLSVVGKLVFVGIGLGLATAGFGVAGFLAAKAIAATLFTVVGFALLARRVSIRSALSARDGSLPHQELLSFNGLNVVLVLLLMSLFHVDVLMLGVLTDSARTGFYKAALALAQYMWLVPTAIQTLLLHSTADLWTEGRHERVERLAGTVTRYVFLFTALLAIGVFALADRFVPLYYGQEFAVVLGPLLVLLPGAVGFSLARPLYGINKASGRLVPLILATTVAAGGNAALNWLLIPRYGMIGAGMATSASYGSMFALQVVCARYLGYDPLAGVRPVRALATVAVAAPSIVGLDLLVGSTVVALAVVPLVGFCLFWAVALATGAVDTVELRAVAATVPSPVGRVLRSLVS</sequence>
<evidence type="ECO:0000256" key="6">
    <source>
        <dbReference type="SAM" id="Phobius"/>
    </source>
</evidence>
<evidence type="ECO:0000313" key="8">
    <source>
        <dbReference type="Proteomes" id="UP000198775"/>
    </source>
</evidence>
<keyword evidence="4 6" id="KW-1133">Transmembrane helix</keyword>
<dbReference type="AlphaFoldDB" id="A0A1H8TFV8"/>